<proteinExistence type="predicted"/>
<dbReference type="AlphaFoldDB" id="A0A7S4SJU2"/>
<protein>
    <submittedName>
        <fullName evidence="2">Uncharacterized protein</fullName>
    </submittedName>
</protein>
<sequence>MAGQPHFKPAYGFEPASPLGPEAEVGEAVPGLRAFLEHLGLEEHLGAANDWCAEMGAAVLLEVVESVEDLAEALPLDEGEAETLRRRARVAMSALETRGQIVAQEAVVPLGEDESFAFAGRTFIGKRKATREGGDEASA</sequence>
<reference evidence="2" key="1">
    <citation type="submission" date="2021-01" db="EMBL/GenBank/DDBJ databases">
        <authorList>
            <person name="Corre E."/>
            <person name="Pelletier E."/>
            <person name="Niang G."/>
            <person name="Scheremetjew M."/>
            <person name="Finn R."/>
            <person name="Kale V."/>
            <person name="Holt S."/>
            <person name="Cochrane G."/>
            <person name="Meng A."/>
            <person name="Brown T."/>
            <person name="Cohen L."/>
        </authorList>
    </citation>
    <scope>NUCLEOTIDE SEQUENCE</scope>
    <source>
        <strain evidence="2">CCMP3105</strain>
    </source>
</reference>
<accession>A0A7S4SJU2</accession>
<organism evidence="2">
    <name type="scientific">Alexandrium monilatum</name>
    <dbReference type="NCBI Taxonomy" id="311494"/>
    <lineage>
        <taxon>Eukaryota</taxon>
        <taxon>Sar</taxon>
        <taxon>Alveolata</taxon>
        <taxon>Dinophyceae</taxon>
        <taxon>Gonyaulacales</taxon>
        <taxon>Pyrocystaceae</taxon>
        <taxon>Alexandrium</taxon>
    </lineage>
</organism>
<feature type="region of interest" description="Disordered" evidence="1">
    <location>
        <begin position="1"/>
        <end position="24"/>
    </location>
</feature>
<name>A0A7S4SJU2_9DINO</name>
<dbReference type="EMBL" id="HBNR01072398">
    <property type="protein sequence ID" value="CAE4647976.1"/>
    <property type="molecule type" value="Transcribed_RNA"/>
</dbReference>
<gene>
    <name evidence="2" type="ORF">AMON00008_LOCUS51324</name>
</gene>
<evidence type="ECO:0000313" key="2">
    <source>
        <dbReference type="EMBL" id="CAE4647976.1"/>
    </source>
</evidence>
<evidence type="ECO:0000256" key="1">
    <source>
        <dbReference type="SAM" id="MobiDB-lite"/>
    </source>
</evidence>